<dbReference type="EMBL" id="CAEZXN010000003">
    <property type="protein sequence ID" value="CAB4685211.1"/>
    <property type="molecule type" value="Genomic_DNA"/>
</dbReference>
<dbReference type="EMBL" id="CAEZXB010000002">
    <property type="protein sequence ID" value="CAB4667264.1"/>
    <property type="molecule type" value="Genomic_DNA"/>
</dbReference>
<proteinExistence type="inferred from homology"/>
<dbReference type="InterPro" id="IPR024078">
    <property type="entry name" value="LmbE-like_dom_sf"/>
</dbReference>
<dbReference type="InterPro" id="IPR017811">
    <property type="entry name" value="Mca"/>
</dbReference>
<dbReference type="InterPro" id="IPR003737">
    <property type="entry name" value="GlcNAc_PI_deacetylase-related"/>
</dbReference>
<dbReference type="PANTHER" id="PTHR12993">
    <property type="entry name" value="N-ACETYLGLUCOSAMINYL-PHOSPHATIDYLINOSITOL DE-N-ACETYLASE-RELATED"/>
    <property type="match status" value="1"/>
</dbReference>
<accession>A0A6J7B3Q2</accession>
<dbReference type="EMBL" id="CAFBRC010000068">
    <property type="protein sequence ID" value="CAB5076590.1"/>
    <property type="molecule type" value="Genomic_DNA"/>
</dbReference>
<sequence>MAVHAHPDDESSKGAATMAKYVRAGHEVLVVSCTGGERGDILNPALKDSGITDLLEVRKSEMSRAQEILGVAHHWLGFEDSGYPQGDPLPPLPSGCFADIPVEIPAEKLAEKILEFKPHVITTYDELGGYPHPDHIRTHEVTMAAVNLAAERGWRVQKIYYNQQHTRARLEILASAMIERELPNPYEGWLQNWQDRRPVNITTRVECGEFFETRANALLAHATQVDPHGQWFAVPIELQRQIWPTEEFELAFSTVGELAVVEDDLFTGVVSVDE</sequence>
<name>A0A6J7B3Q2_9ZZZZ</name>
<evidence type="ECO:0000313" key="2">
    <source>
        <dbReference type="EMBL" id="CAB4685211.1"/>
    </source>
</evidence>
<dbReference type="Gene3D" id="3.40.50.10320">
    <property type="entry name" value="LmbE-like"/>
    <property type="match status" value="1"/>
</dbReference>
<gene>
    <name evidence="1" type="ORF">UFOPK2342_00209</name>
    <name evidence="2" type="ORF">UFOPK2423_00211</name>
    <name evidence="3" type="ORF">UFOPK3266_00069</name>
    <name evidence="4" type="ORF">UFOPK4367_01040</name>
</gene>
<dbReference type="PANTHER" id="PTHR12993:SF11">
    <property type="entry name" value="N-ACETYLGLUCOSAMINYL-PHOSPHATIDYLINOSITOL DE-N-ACETYLASE"/>
    <property type="match status" value="1"/>
</dbReference>
<dbReference type="HAMAP" id="MF_01482">
    <property type="entry name" value="Mca"/>
    <property type="match status" value="1"/>
</dbReference>
<reference evidence="3" key="1">
    <citation type="submission" date="2020-05" db="EMBL/GenBank/DDBJ databases">
        <authorList>
            <person name="Chiriac C."/>
            <person name="Salcher M."/>
            <person name="Ghai R."/>
            <person name="Kavagutti S V."/>
        </authorList>
    </citation>
    <scope>NUCLEOTIDE SEQUENCE</scope>
</reference>
<evidence type="ECO:0000313" key="3">
    <source>
        <dbReference type="EMBL" id="CAB4840156.1"/>
    </source>
</evidence>
<dbReference type="EMBL" id="CAFBAA010000001">
    <property type="protein sequence ID" value="CAB4840156.1"/>
    <property type="molecule type" value="Genomic_DNA"/>
</dbReference>
<organism evidence="3">
    <name type="scientific">freshwater metagenome</name>
    <dbReference type="NCBI Taxonomy" id="449393"/>
    <lineage>
        <taxon>unclassified sequences</taxon>
        <taxon>metagenomes</taxon>
        <taxon>ecological metagenomes</taxon>
    </lineage>
</organism>
<dbReference type="GO" id="GO:0016811">
    <property type="term" value="F:hydrolase activity, acting on carbon-nitrogen (but not peptide) bonds, in linear amides"/>
    <property type="evidence" value="ECO:0007669"/>
    <property type="project" value="TreeGrafter"/>
</dbReference>
<dbReference type="SUPFAM" id="SSF102588">
    <property type="entry name" value="LmbE-like"/>
    <property type="match status" value="1"/>
</dbReference>
<evidence type="ECO:0000313" key="4">
    <source>
        <dbReference type="EMBL" id="CAB5076590.1"/>
    </source>
</evidence>
<dbReference type="Pfam" id="PF02585">
    <property type="entry name" value="PIG-L"/>
    <property type="match status" value="1"/>
</dbReference>
<dbReference type="NCBIfam" id="TIGR03446">
    <property type="entry name" value="mycothiol_Mca"/>
    <property type="match status" value="1"/>
</dbReference>
<evidence type="ECO:0000313" key="1">
    <source>
        <dbReference type="EMBL" id="CAB4667264.1"/>
    </source>
</evidence>
<protein>
    <submittedName>
        <fullName evidence="3">Unannotated protein</fullName>
    </submittedName>
</protein>
<dbReference type="AlphaFoldDB" id="A0A6J7B3Q2"/>
<dbReference type="GO" id="GO:0010126">
    <property type="term" value="P:mycothiol metabolic process"/>
    <property type="evidence" value="ECO:0007669"/>
    <property type="project" value="InterPro"/>
</dbReference>